<name>A0AAP0JFK8_9MAGN</name>
<gene>
    <name evidence="2" type="ORF">Scep_012764</name>
</gene>
<keyword evidence="3" id="KW-1185">Reference proteome</keyword>
<evidence type="ECO:0000313" key="3">
    <source>
        <dbReference type="Proteomes" id="UP001419268"/>
    </source>
</evidence>
<protein>
    <submittedName>
        <fullName evidence="2">Uncharacterized protein</fullName>
    </submittedName>
</protein>
<proteinExistence type="predicted"/>
<feature type="region of interest" description="Disordered" evidence="1">
    <location>
        <begin position="117"/>
        <end position="156"/>
    </location>
</feature>
<dbReference type="Proteomes" id="UP001419268">
    <property type="component" value="Unassembled WGS sequence"/>
</dbReference>
<accession>A0AAP0JFK8</accession>
<evidence type="ECO:0000256" key="1">
    <source>
        <dbReference type="SAM" id="MobiDB-lite"/>
    </source>
</evidence>
<organism evidence="2 3">
    <name type="scientific">Stephania cephalantha</name>
    <dbReference type="NCBI Taxonomy" id="152367"/>
    <lineage>
        <taxon>Eukaryota</taxon>
        <taxon>Viridiplantae</taxon>
        <taxon>Streptophyta</taxon>
        <taxon>Embryophyta</taxon>
        <taxon>Tracheophyta</taxon>
        <taxon>Spermatophyta</taxon>
        <taxon>Magnoliopsida</taxon>
        <taxon>Ranunculales</taxon>
        <taxon>Menispermaceae</taxon>
        <taxon>Menispermoideae</taxon>
        <taxon>Cissampelideae</taxon>
        <taxon>Stephania</taxon>
    </lineage>
</organism>
<dbReference type="EMBL" id="JBBNAG010000005">
    <property type="protein sequence ID" value="KAK9133236.1"/>
    <property type="molecule type" value="Genomic_DNA"/>
</dbReference>
<sequence length="190" mass="20458">MAERERSSRGRRRRRGGATVGSGGEPADPAVPGGGSQLRGDADGGSSEAGVQPGERRCSIGLAAASAHSSSGGRLVWTDRRYGETARSSDMAAAPARTSCGAAEHRFGWRDAATPEVTPAAPAATPARRQRLRRGSGTNRQRRDAEKFQRRRRRAAVPMAVERRRGGAFLTCRRNRDDAMEVRFISPNFV</sequence>
<comment type="caution">
    <text evidence="2">The sequence shown here is derived from an EMBL/GenBank/DDBJ whole genome shotgun (WGS) entry which is preliminary data.</text>
</comment>
<feature type="compositionally biased region" description="Low complexity" evidence="1">
    <location>
        <begin position="117"/>
        <end position="127"/>
    </location>
</feature>
<feature type="region of interest" description="Disordered" evidence="1">
    <location>
        <begin position="1"/>
        <end position="57"/>
    </location>
</feature>
<evidence type="ECO:0000313" key="2">
    <source>
        <dbReference type="EMBL" id="KAK9133236.1"/>
    </source>
</evidence>
<dbReference type="AlphaFoldDB" id="A0AAP0JFK8"/>
<reference evidence="2 3" key="1">
    <citation type="submission" date="2024-01" db="EMBL/GenBank/DDBJ databases">
        <title>Genome assemblies of Stephania.</title>
        <authorList>
            <person name="Yang L."/>
        </authorList>
    </citation>
    <scope>NUCLEOTIDE SEQUENCE [LARGE SCALE GENOMIC DNA]</scope>
    <source>
        <strain evidence="2">JXDWG</strain>
        <tissue evidence="2">Leaf</tissue>
    </source>
</reference>